<dbReference type="NCBIfam" id="TIGR01845">
    <property type="entry name" value="outer_NodT"/>
    <property type="match status" value="1"/>
</dbReference>
<dbReference type="SUPFAM" id="SSF56954">
    <property type="entry name" value="Outer membrane efflux proteins (OEP)"/>
    <property type="match status" value="1"/>
</dbReference>
<proteinExistence type="inferred from homology"/>
<keyword evidence="4" id="KW-1185">Reference proteome</keyword>
<comment type="similarity">
    <text evidence="1 2">Belongs to the outer membrane factor (OMF) (TC 1.B.17) family.</text>
</comment>
<name>A0A5C5Z3X5_9BACT</name>
<protein>
    <submittedName>
        <fullName evidence="3">Toluene efflux pump outer membrane protein TtgF</fullName>
    </submittedName>
</protein>
<accession>A0A5C5Z3X5</accession>
<dbReference type="EMBL" id="SJPJ01000001">
    <property type="protein sequence ID" value="TWT81253.1"/>
    <property type="molecule type" value="Genomic_DNA"/>
</dbReference>
<dbReference type="Gene3D" id="2.20.200.10">
    <property type="entry name" value="Outer membrane efflux proteins (OEP)"/>
    <property type="match status" value="1"/>
</dbReference>
<dbReference type="GO" id="GO:0005886">
    <property type="term" value="C:plasma membrane"/>
    <property type="evidence" value="ECO:0007669"/>
    <property type="project" value="UniProtKB-SubCell"/>
</dbReference>
<gene>
    <name evidence="3" type="primary">ttgF</name>
    <name evidence="3" type="ORF">CA13_27040</name>
</gene>
<dbReference type="PROSITE" id="PS51257">
    <property type="entry name" value="PROKAR_LIPOPROTEIN"/>
    <property type="match status" value="1"/>
</dbReference>
<dbReference type="InterPro" id="IPR010131">
    <property type="entry name" value="MdtP/NodT-like"/>
</dbReference>
<keyword evidence="2" id="KW-0812">Transmembrane</keyword>
<dbReference type="PANTHER" id="PTHR30203">
    <property type="entry name" value="OUTER MEMBRANE CATION EFFLUX PROTEIN"/>
    <property type="match status" value="1"/>
</dbReference>
<comment type="caution">
    <text evidence="3">The sequence shown here is derived from an EMBL/GenBank/DDBJ whole genome shotgun (WGS) entry which is preliminary data.</text>
</comment>
<keyword evidence="2" id="KW-0449">Lipoprotein</keyword>
<evidence type="ECO:0000313" key="4">
    <source>
        <dbReference type="Proteomes" id="UP000315010"/>
    </source>
</evidence>
<comment type="subcellular location">
    <subcellularLocation>
        <location evidence="2">Cell membrane</location>
        <topology evidence="2">Lipid-anchor</topology>
    </subcellularLocation>
</comment>
<keyword evidence="2" id="KW-0564">Palmitate</keyword>
<organism evidence="3 4">
    <name type="scientific">Novipirellula herctigrandis</name>
    <dbReference type="NCBI Taxonomy" id="2527986"/>
    <lineage>
        <taxon>Bacteria</taxon>
        <taxon>Pseudomonadati</taxon>
        <taxon>Planctomycetota</taxon>
        <taxon>Planctomycetia</taxon>
        <taxon>Pirellulales</taxon>
        <taxon>Pirellulaceae</taxon>
        <taxon>Novipirellula</taxon>
    </lineage>
</organism>
<keyword evidence="2" id="KW-0472">Membrane</keyword>
<evidence type="ECO:0000313" key="3">
    <source>
        <dbReference type="EMBL" id="TWT81253.1"/>
    </source>
</evidence>
<evidence type="ECO:0000256" key="1">
    <source>
        <dbReference type="ARBA" id="ARBA00007613"/>
    </source>
</evidence>
<dbReference type="Pfam" id="PF02321">
    <property type="entry name" value="OEP"/>
    <property type="match status" value="2"/>
</dbReference>
<dbReference type="Gene3D" id="1.20.1600.10">
    <property type="entry name" value="Outer membrane efflux proteins (OEP)"/>
    <property type="match status" value="1"/>
</dbReference>
<dbReference type="Proteomes" id="UP000315010">
    <property type="component" value="Unassembled WGS sequence"/>
</dbReference>
<dbReference type="OrthoDB" id="9783163at2"/>
<dbReference type="PANTHER" id="PTHR30203:SF31">
    <property type="entry name" value="RND EFFLUX SYSTEM, OUTER MEMBRANE LIPOPROTEIN, NODT"/>
    <property type="match status" value="1"/>
</dbReference>
<keyword evidence="2" id="KW-1134">Transmembrane beta strand</keyword>
<dbReference type="GO" id="GO:0015562">
    <property type="term" value="F:efflux transmembrane transporter activity"/>
    <property type="evidence" value="ECO:0007669"/>
    <property type="project" value="InterPro"/>
</dbReference>
<sequence>MQRQQPTSRLSHRPTARTWICALMVACVLSTGCSFRQWARNGYKVGPNYRKPIAPVAENWIDSDDPRVLSEPPKYPDWWSVFQDPVLDGLVESAYQQNLSLREAGQRVLQARAQRAIAVGGLFPQSQALEGSYTRAQISEVKQPFLEPVPGLFSRNFDAWSLGGNLSWEPDIWGRFRRAVEAADANLDASVEEYDAILVCLIAEVVTAYVDLRTFEQRLAYARRNVQIQEQSQELTTTRADEGKTGFISVHLAESNLDATRAAIPELEIGFRQANNRLCTLLGMPPMDLQITLEAAGGIPDAPAEVVVGIPADLLRRRPDVRAAERQVAAQSAEIGIAIADFYPSIAINGKISTQAEDFSNLFSSLSNGGSIGPSFSWNVLNYGRIANNVRFQNARFQELAVNYQNTVLKANQEVEDALVSFLRTQEQVTSLASSVEATQRALELSLVNFKEGESDFAGVFVLQGDLAQKQDRLAAAQGNVVTSLISVYKALGGGWQIRCPNFQPHEITEFDFDSQAEEIPLPDLPTEETFPELIPVIIN</sequence>
<dbReference type="InterPro" id="IPR003423">
    <property type="entry name" value="OMP_efflux"/>
</dbReference>
<dbReference type="AlphaFoldDB" id="A0A5C5Z3X5"/>
<evidence type="ECO:0000256" key="2">
    <source>
        <dbReference type="RuleBase" id="RU362097"/>
    </source>
</evidence>
<reference evidence="3 4" key="1">
    <citation type="submission" date="2019-02" db="EMBL/GenBank/DDBJ databases">
        <title>Deep-cultivation of Planctomycetes and their phenomic and genomic characterization uncovers novel biology.</title>
        <authorList>
            <person name="Wiegand S."/>
            <person name="Jogler M."/>
            <person name="Boedeker C."/>
            <person name="Pinto D."/>
            <person name="Vollmers J."/>
            <person name="Rivas-Marin E."/>
            <person name="Kohn T."/>
            <person name="Peeters S.H."/>
            <person name="Heuer A."/>
            <person name="Rast P."/>
            <person name="Oberbeckmann S."/>
            <person name="Bunk B."/>
            <person name="Jeske O."/>
            <person name="Meyerdierks A."/>
            <person name="Storesund J.E."/>
            <person name="Kallscheuer N."/>
            <person name="Luecker S."/>
            <person name="Lage O.M."/>
            <person name="Pohl T."/>
            <person name="Merkel B.J."/>
            <person name="Hornburger P."/>
            <person name="Mueller R.-W."/>
            <person name="Bruemmer F."/>
            <person name="Labrenz M."/>
            <person name="Spormann A.M."/>
            <person name="Op Den Camp H."/>
            <person name="Overmann J."/>
            <person name="Amann R."/>
            <person name="Jetten M.S.M."/>
            <person name="Mascher T."/>
            <person name="Medema M.H."/>
            <person name="Devos D.P."/>
            <person name="Kaster A.-K."/>
            <person name="Ovreas L."/>
            <person name="Rohde M."/>
            <person name="Galperin M.Y."/>
            <person name="Jogler C."/>
        </authorList>
    </citation>
    <scope>NUCLEOTIDE SEQUENCE [LARGE SCALE GENOMIC DNA]</scope>
    <source>
        <strain evidence="3 4">CA13</strain>
    </source>
</reference>